<dbReference type="Pfam" id="PF08905">
    <property type="entry name" value="DUF1850"/>
    <property type="match status" value="1"/>
</dbReference>
<evidence type="ECO:0000256" key="1">
    <source>
        <dbReference type="SAM" id="SignalP"/>
    </source>
</evidence>
<keyword evidence="3" id="KW-1185">Reference proteome</keyword>
<keyword evidence="1" id="KW-0732">Signal</keyword>
<protein>
    <submittedName>
        <fullName evidence="2">DUF1850 domain-containing protein</fullName>
    </submittedName>
</protein>
<dbReference type="RefSeq" id="WP_324669707.1">
    <property type="nucleotide sequence ID" value="NZ_CP141614.1"/>
</dbReference>
<gene>
    <name evidence="2" type="ORF">VLY81_03840</name>
</gene>
<evidence type="ECO:0000313" key="2">
    <source>
        <dbReference type="EMBL" id="WRP15307.1"/>
    </source>
</evidence>
<proteinExistence type="predicted"/>
<dbReference type="Proteomes" id="UP001333102">
    <property type="component" value="Chromosome"/>
</dbReference>
<name>A0ABZ1BT37_9FIRM</name>
<dbReference type="InterPro" id="IPR015001">
    <property type="entry name" value="DUF1850"/>
</dbReference>
<sequence>MAPARATWLAAAVACLLVAAGAYADGWGEASAVAASQGPPSGGGRPSLSVRQYPEGPVLLRVALTVGDGAFALVYRHSVERTWVLERWRVACGTEGDNAGAPAGVLVMEGMAYRSLGAGLPVEGQIGQGVDGPVLTVSSQQILDNLVLGVLPLTEHALWLPDGRHIPLPADRGALILAPGCGAETEESPDG</sequence>
<reference evidence="3" key="1">
    <citation type="submission" date="2023-12" db="EMBL/GenBank/DDBJ databases">
        <title>Novel isolates from deep terrestrial aquifers shed light on the physiology and ecology of the class Limnochordia.</title>
        <authorList>
            <person name="Karnachuk O.V."/>
            <person name="Lukina A.P."/>
            <person name="Avakyan M.R."/>
            <person name="Kadnikov V."/>
            <person name="Begmatov S."/>
            <person name="Beletsky A.V."/>
            <person name="Mardanov A.V."/>
            <person name="Ravin N.V."/>
        </authorList>
    </citation>
    <scope>NUCLEOTIDE SEQUENCE [LARGE SCALE GENOMIC DNA]</scope>
    <source>
        <strain evidence="3">LN</strain>
    </source>
</reference>
<feature type="chain" id="PRO_5045898914" evidence="1">
    <location>
        <begin position="25"/>
        <end position="191"/>
    </location>
</feature>
<feature type="signal peptide" evidence="1">
    <location>
        <begin position="1"/>
        <end position="24"/>
    </location>
</feature>
<evidence type="ECO:0000313" key="3">
    <source>
        <dbReference type="Proteomes" id="UP001333102"/>
    </source>
</evidence>
<dbReference type="EMBL" id="CP141614">
    <property type="protein sequence ID" value="WRP15307.1"/>
    <property type="molecule type" value="Genomic_DNA"/>
</dbReference>
<accession>A0ABZ1BT37</accession>
<organism evidence="2 3">
    <name type="scientific">Geochorda subterranea</name>
    <dbReference type="NCBI Taxonomy" id="3109564"/>
    <lineage>
        <taxon>Bacteria</taxon>
        <taxon>Bacillati</taxon>
        <taxon>Bacillota</taxon>
        <taxon>Limnochordia</taxon>
        <taxon>Limnochordales</taxon>
        <taxon>Geochordaceae</taxon>
        <taxon>Geochorda</taxon>
    </lineage>
</organism>